<evidence type="ECO:0000256" key="1">
    <source>
        <dbReference type="SAM" id="MobiDB-lite"/>
    </source>
</evidence>
<proteinExistence type="predicted"/>
<dbReference type="EMBL" id="ANJA01002982">
    <property type="protein sequence ID" value="ETO66884.1"/>
    <property type="molecule type" value="Genomic_DNA"/>
</dbReference>
<dbReference type="Proteomes" id="UP000028582">
    <property type="component" value="Unassembled WGS sequence"/>
</dbReference>
<feature type="compositionally biased region" description="Basic residues" evidence="1">
    <location>
        <begin position="19"/>
        <end position="30"/>
    </location>
</feature>
<accession>A0A080ZJS3</accession>
<gene>
    <name evidence="2" type="ORF">F444_16098</name>
</gene>
<sequence length="70" mass="7957">MATRTTSHTHGSRVENRRQRATHGRHQTRRRIGDKEGGNDDAMYDEDGTNVTDDGDVRANGSKRVRYESN</sequence>
<organism evidence="2 3">
    <name type="scientific">Phytophthora nicotianae P1976</name>
    <dbReference type="NCBI Taxonomy" id="1317066"/>
    <lineage>
        <taxon>Eukaryota</taxon>
        <taxon>Sar</taxon>
        <taxon>Stramenopiles</taxon>
        <taxon>Oomycota</taxon>
        <taxon>Peronosporomycetes</taxon>
        <taxon>Peronosporales</taxon>
        <taxon>Peronosporaceae</taxon>
        <taxon>Phytophthora</taxon>
    </lineage>
</organism>
<name>A0A080ZJS3_PHYNI</name>
<reference evidence="2 3" key="1">
    <citation type="submission" date="2013-11" db="EMBL/GenBank/DDBJ databases">
        <title>The Genome Sequence of Phytophthora parasitica P1976.</title>
        <authorList>
            <consortium name="The Broad Institute Genomics Platform"/>
            <person name="Russ C."/>
            <person name="Tyler B."/>
            <person name="Panabieres F."/>
            <person name="Shan W."/>
            <person name="Tripathy S."/>
            <person name="Grunwald N."/>
            <person name="Machado M."/>
            <person name="Johnson C.S."/>
            <person name="Walker B."/>
            <person name="Young S."/>
            <person name="Zeng Q."/>
            <person name="Gargeya S."/>
            <person name="Fitzgerald M."/>
            <person name="Haas B."/>
            <person name="Abouelleil A."/>
            <person name="Allen A.W."/>
            <person name="Alvarado L."/>
            <person name="Arachchi H.M."/>
            <person name="Berlin A.M."/>
            <person name="Chapman S.B."/>
            <person name="Gainer-Dewar J."/>
            <person name="Goldberg J."/>
            <person name="Griggs A."/>
            <person name="Gujja S."/>
            <person name="Hansen M."/>
            <person name="Howarth C."/>
            <person name="Imamovic A."/>
            <person name="Ireland A."/>
            <person name="Larimer J."/>
            <person name="McCowan C."/>
            <person name="Murphy C."/>
            <person name="Pearson M."/>
            <person name="Poon T.W."/>
            <person name="Priest M."/>
            <person name="Roberts A."/>
            <person name="Saif S."/>
            <person name="Shea T."/>
            <person name="Sisk P."/>
            <person name="Sykes S."/>
            <person name="Wortman J."/>
            <person name="Nusbaum C."/>
            <person name="Birren B."/>
        </authorList>
    </citation>
    <scope>NUCLEOTIDE SEQUENCE [LARGE SCALE GENOMIC DNA]</scope>
    <source>
        <strain evidence="2 3">P1976</strain>
    </source>
</reference>
<evidence type="ECO:0000313" key="3">
    <source>
        <dbReference type="Proteomes" id="UP000028582"/>
    </source>
</evidence>
<evidence type="ECO:0000313" key="2">
    <source>
        <dbReference type="EMBL" id="ETO66884.1"/>
    </source>
</evidence>
<comment type="caution">
    <text evidence="2">The sequence shown here is derived from an EMBL/GenBank/DDBJ whole genome shotgun (WGS) entry which is preliminary data.</text>
</comment>
<protein>
    <submittedName>
        <fullName evidence="2">Uncharacterized protein</fullName>
    </submittedName>
</protein>
<feature type="region of interest" description="Disordered" evidence="1">
    <location>
        <begin position="1"/>
        <end position="70"/>
    </location>
</feature>
<dbReference type="AlphaFoldDB" id="A0A080ZJS3"/>